<evidence type="ECO:0000259" key="21">
    <source>
        <dbReference type="PROSITE" id="PS51385"/>
    </source>
</evidence>
<feature type="binding site" evidence="17">
    <location>
        <position position="324"/>
    </location>
    <ligand>
        <name>(6S)-NADPHX</name>
        <dbReference type="ChEBI" id="CHEBI:64076"/>
    </ligand>
</feature>
<feature type="binding site" evidence="18">
    <location>
        <position position="166"/>
    </location>
    <ligand>
        <name>K(+)</name>
        <dbReference type="ChEBI" id="CHEBI:29103"/>
    </ligand>
</feature>
<dbReference type="EMBL" id="CP070371">
    <property type="protein sequence ID" value="QRZ15446.1"/>
    <property type="molecule type" value="Genomic_DNA"/>
</dbReference>
<feature type="binding site" evidence="17">
    <location>
        <position position="453"/>
    </location>
    <ligand>
        <name>(6S)-NADPHX</name>
        <dbReference type="ChEBI" id="CHEBI:64076"/>
    </ligand>
</feature>
<gene>
    <name evidence="17" type="primary">nnrD</name>
    <name evidence="18" type="synonym">nnrE</name>
    <name evidence="22" type="ORF">JWJ88_13935</name>
</gene>
<dbReference type="PIRSF" id="PIRSF017184">
    <property type="entry name" value="Nnr"/>
    <property type="match status" value="1"/>
</dbReference>
<dbReference type="HAMAP" id="MF_01965">
    <property type="entry name" value="NADHX_dehydratase"/>
    <property type="match status" value="1"/>
</dbReference>
<feature type="binding site" evidence="18">
    <location>
        <position position="130"/>
    </location>
    <ligand>
        <name>K(+)</name>
        <dbReference type="ChEBI" id="CHEBI:29103"/>
    </ligand>
</feature>
<dbReference type="Proteomes" id="UP000663629">
    <property type="component" value="Chromosome 2"/>
</dbReference>
<comment type="cofactor">
    <cofactor evidence="18 19">
        <name>K(+)</name>
        <dbReference type="ChEBI" id="CHEBI:29103"/>
    </cofactor>
    <text evidence="18 19">Binds 1 potassium ion per subunit.</text>
</comment>
<comment type="caution">
    <text evidence="18">Lacks conserved residue(s) required for the propagation of feature annotation.</text>
</comment>
<evidence type="ECO:0000313" key="22">
    <source>
        <dbReference type="EMBL" id="QRZ15446.1"/>
    </source>
</evidence>
<keyword evidence="13" id="KW-0511">Multifunctional enzyme</keyword>
<dbReference type="Pfam" id="PF01256">
    <property type="entry name" value="Carb_kinase"/>
    <property type="match status" value="1"/>
</dbReference>
<dbReference type="InterPro" id="IPR004443">
    <property type="entry name" value="YjeF_N_dom"/>
</dbReference>
<comment type="similarity">
    <text evidence="17">Belongs to the NnrD/CARKD family.</text>
</comment>
<dbReference type="PROSITE" id="PS51385">
    <property type="entry name" value="YJEF_N"/>
    <property type="match status" value="1"/>
</dbReference>
<comment type="similarity">
    <text evidence="4 19">In the C-terminal section; belongs to the NnrD/CARKD family.</text>
</comment>
<keyword evidence="9 18" id="KW-0630">Potassium</keyword>
<comment type="catalytic activity">
    <reaction evidence="15 17 19">
        <text>(6S)-NADHX + ADP = AMP + phosphate + NADH + H(+)</text>
        <dbReference type="Rhea" id="RHEA:32223"/>
        <dbReference type="ChEBI" id="CHEBI:15378"/>
        <dbReference type="ChEBI" id="CHEBI:43474"/>
        <dbReference type="ChEBI" id="CHEBI:57945"/>
        <dbReference type="ChEBI" id="CHEBI:64074"/>
        <dbReference type="ChEBI" id="CHEBI:456215"/>
        <dbReference type="ChEBI" id="CHEBI:456216"/>
        <dbReference type="EC" id="4.2.1.136"/>
    </reaction>
</comment>
<comment type="similarity">
    <text evidence="3 19">In the N-terminal section; belongs to the NnrE/AIBP family.</text>
</comment>
<dbReference type="InterPro" id="IPR036652">
    <property type="entry name" value="YjeF_N_dom_sf"/>
</dbReference>
<evidence type="ECO:0000256" key="3">
    <source>
        <dbReference type="ARBA" id="ARBA00006001"/>
    </source>
</evidence>
<evidence type="ECO:0000256" key="19">
    <source>
        <dbReference type="PIRNR" id="PIRNR017184"/>
    </source>
</evidence>
<dbReference type="CDD" id="cd01171">
    <property type="entry name" value="YXKO-related"/>
    <property type="match status" value="1"/>
</dbReference>
<dbReference type="NCBIfam" id="TIGR00196">
    <property type="entry name" value="yjeF_cterm"/>
    <property type="match status" value="1"/>
</dbReference>
<evidence type="ECO:0000256" key="1">
    <source>
        <dbReference type="ARBA" id="ARBA00000013"/>
    </source>
</evidence>
<dbReference type="InterPro" id="IPR029056">
    <property type="entry name" value="Ribokinase-like"/>
</dbReference>
<feature type="domain" description="YjeF C-terminal" evidence="20">
    <location>
        <begin position="226"/>
        <end position="507"/>
    </location>
</feature>
<comment type="catalytic activity">
    <reaction evidence="16 17 19">
        <text>(6S)-NADPHX + ADP = AMP + phosphate + NADPH + H(+)</text>
        <dbReference type="Rhea" id="RHEA:32235"/>
        <dbReference type="ChEBI" id="CHEBI:15378"/>
        <dbReference type="ChEBI" id="CHEBI:43474"/>
        <dbReference type="ChEBI" id="CHEBI:57783"/>
        <dbReference type="ChEBI" id="CHEBI:64076"/>
        <dbReference type="ChEBI" id="CHEBI:456215"/>
        <dbReference type="ChEBI" id="CHEBI:456216"/>
        <dbReference type="EC" id="4.2.1.136"/>
    </reaction>
</comment>
<evidence type="ECO:0000256" key="11">
    <source>
        <dbReference type="ARBA" id="ARBA00023235"/>
    </source>
</evidence>
<dbReference type="EC" id="5.1.99.6" evidence="19"/>
<feature type="binding site" evidence="18">
    <location>
        <begin position="68"/>
        <end position="72"/>
    </location>
    <ligand>
        <name>(6S)-NADPHX</name>
        <dbReference type="ChEBI" id="CHEBI:64076"/>
    </ligand>
</feature>
<keyword evidence="6 17" id="KW-0547">Nucleotide-binding</keyword>
<evidence type="ECO:0000256" key="10">
    <source>
        <dbReference type="ARBA" id="ARBA00023027"/>
    </source>
</evidence>
<comment type="function">
    <text evidence="17">Catalyzes the dehydration of the S-form of NAD(P)HX at the expense of ADP, which is converted to AMP. Together with NAD(P)HX epimerase, which catalyzes the epimerization of the S- and R-forms, the enzyme allows the repair of both epimers of NAD(P)HX, a damaged form of NAD(P)H that is a result of enzymatic or heat-dependent hydration.</text>
</comment>
<evidence type="ECO:0000313" key="23">
    <source>
        <dbReference type="Proteomes" id="UP000663629"/>
    </source>
</evidence>
<dbReference type="NCBIfam" id="TIGR00197">
    <property type="entry name" value="yjeF_nterm"/>
    <property type="match status" value="1"/>
</dbReference>
<dbReference type="Gene3D" id="3.40.1190.20">
    <property type="match status" value="1"/>
</dbReference>
<sequence length="509" mass="51419">MCDDVAPRREILTTRQMRAVEGAAIESGSVTGATLMQRAGAGVVKEMAALWPRLLQPGRAVVLCGPGNNGGDGYVVARLLAERGWQVRLAALAPPATPDAQGAAAGWRGDVAALDALTSEDFPPGTICIDALFGTGLVRPLSPQIAVLLRLASAQGCPIVAVDILSGLCTDSGRVLGGLDLPAAALTVSFQRAKLGHVLAQGGELSGALRIVDIGIDDWMGAAGMPARFAGPVPALAKRQGHKYSHGHALVLGGGPGQGGAARLTARAALRVGAGLVTLVCPPDALAENAARLDAVMLRSIADHGGLVRMLDDPRINALGLGPGLGLARAQQLVLAALALGRPALLDADALTAFAGAPESLFAALHPQVVLTPHGGEFARLFPDLAQRLAEPADTGPAWSRLDAAREAAGQAGCVVLLKGPDTVIAAPGGGARIAAAVGEAAAPWLATAGAGDVLSGIVTGLLARGFPPLEAAATGAWLHAEAARDFGPGLIAEDLPERIPKVLRGLGY</sequence>
<dbReference type="PANTHER" id="PTHR12592:SF0">
    <property type="entry name" value="ATP-DEPENDENT (S)-NAD(P)H-HYDRATE DEHYDRATASE"/>
    <property type="match status" value="1"/>
</dbReference>
<evidence type="ECO:0000256" key="14">
    <source>
        <dbReference type="ARBA" id="ARBA00025153"/>
    </source>
</evidence>
<dbReference type="InterPro" id="IPR000631">
    <property type="entry name" value="CARKD"/>
</dbReference>
<keyword evidence="11 18" id="KW-0413">Isomerase</keyword>
<evidence type="ECO:0000259" key="20">
    <source>
        <dbReference type="PROSITE" id="PS51383"/>
    </source>
</evidence>
<dbReference type="SUPFAM" id="SSF53613">
    <property type="entry name" value="Ribokinase-like"/>
    <property type="match status" value="1"/>
</dbReference>
<dbReference type="EC" id="4.2.1.136" evidence="19"/>
<dbReference type="Pfam" id="PF03853">
    <property type="entry name" value="YjeF_N"/>
    <property type="match status" value="1"/>
</dbReference>
<evidence type="ECO:0000256" key="6">
    <source>
        <dbReference type="ARBA" id="ARBA00022741"/>
    </source>
</evidence>
<dbReference type="SUPFAM" id="SSF64153">
    <property type="entry name" value="YjeF N-terminal domain-like"/>
    <property type="match status" value="1"/>
</dbReference>
<comment type="similarity">
    <text evidence="18">Belongs to the NnrE/AIBP family.</text>
</comment>
<reference evidence="22 23" key="1">
    <citation type="submission" date="2021-02" db="EMBL/GenBank/DDBJ databases">
        <title>Paracoccus methylovroum sp.nov., a new methanol and methylamine utilizing methylotrophic denitrifer.</title>
        <authorList>
            <person name="Timsy T."/>
            <person name="Behrendt U."/>
            <person name="Ulrich A."/>
            <person name="Spanner T."/>
            <person name="Foesel B.U."/>
            <person name="Horn M.A."/>
            <person name="Kolb S."/>
        </authorList>
    </citation>
    <scope>NUCLEOTIDE SEQUENCE [LARGE SCALE GENOMIC DNA]</scope>
    <source>
        <strain evidence="22 23">H4-D09</strain>
    </source>
</reference>
<comment type="catalytic activity">
    <reaction evidence="2 18 19">
        <text>(6R)-NADPHX = (6S)-NADPHX</text>
        <dbReference type="Rhea" id="RHEA:32227"/>
        <dbReference type="ChEBI" id="CHEBI:64076"/>
        <dbReference type="ChEBI" id="CHEBI:64077"/>
        <dbReference type="EC" id="5.1.99.6"/>
    </reaction>
</comment>
<feature type="binding site" evidence="18">
    <location>
        <position position="69"/>
    </location>
    <ligand>
        <name>K(+)</name>
        <dbReference type="ChEBI" id="CHEBI:29103"/>
    </ligand>
</feature>
<keyword evidence="5 18" id="KW-0479">Metal-binding</keyword>
<evidence type="ECO:0000256" key="5">
    <source>
        <dbReference type="ARBA" id="ARBA00022723"/>
    </source>
</evidence>
<dbReference type="PANTHER" id="PTHR12592">
    <property type="entry name" value="ATP-DEPENDENT (S)-NAD(P)H-HYDRATE DEHYDRATASE FAMILY MEMBER"/>
    <property type="match status" value="1"/>
</dbReference>
<dbReference type="InterPro" id="IPR030677">
    <property type="entry name" value="Nnr"/>
</dbReference>
<dbReference type="RefSeq" id="WP_205296392.1">
    <property type="nucleotide sequence ID" value="NZ_CP070371.1"/>
</dbReference>
<keyword evidence="23" id="KW-1185">Reference proteome</keyword>
<dbReference type="PROSITE" id="PS51383">
    <property type="entry name" value="YJEF_C_3"/>
    <property type="match status" value="1"/>
</dbReference>
<protein>
    <recommendedName>
        <fullName evidence="19">Bifunctional NAD(P)H-hydrate repair enzyme</fullName>
    </recommendedName>
    <alternativeName>
        <fullName evidence="19">Nicotinamide nucleotide repair protein</fullName>
    </alternativeName>
    <domain>
        <recommendedName>
            <fullName evidence="19">ADP-dependent (S)-NAD(P)H-hydrate dehydratase</fullName>
            <ecNumber evidence="19">4.2.1.136</ecNumber>
        </recommendedName>
        <alternativeName>
            <fullName evidence="19">ADP-dependent NAD(P)HX dehydratase</fullName>
        </alternativeName>
    </domain>
    <domain>
        <recommendedName>
            <fullName evidence="19">NAD(P)H-hydrate epimerase</fullName>
            <ecNumber evidence="19">5.1.99.6</ecNumber>
        </recommendedName>
    </domain>
</protein>
<feature type="binding site" evidence="17">
    <location>
        <position position="452"/>
    </location>
    <ligand>
        <name>AMP</name>
        <dbReference type="ChEBI" id="CHEBI:456215"/>
    </ligand>
</feature>
<feature type="binding site" evidence="17">
    <location>
        <begin position="419"/>
        <end position="423"/>
    </location>
    <ligand>
        <name>AMP</name>
        <dbReference type="ChEBI" id="CHEBI:456215"/>
    </ligand>
</feature>
<keyword evidence="10 17" id="KW-0520">NAD</keyword>
<comment type="function">
    <text evidence="14 19">Bifunctional enzyme that catalyzes the epimerization of the S- and R-forms of NAD(P)HX and the dehydration of the S-form of NAD(P)HX at the expense of ADP, which is converted to AMP. This allows the repair of both epimers of NAD(P)HX, a damaged form of NAD(P)H that is a result of enzymatic or heat-dependent hydration.</text>
</comment>
<comment type="cofactor">
    <cofactor evidence="17">
        <name>Mg(2+)</name>
        <dbReference type="ChEBI" id="CHEBI:18420"/>
    </cofactor>
</comment>
<evidence type="ECO:0000256" key="13">
    <source>
        <dbReference type="ARBA" id="ARBA00023268"/>
    </source>
</evidence>
<feature type="domain" description="YjeF N-terminal" evidence="21">
    <location>
        <begin position="17"/>
        <end position="222"/>
    </location>
</feature>
<evidence type="ECO:0000256" key="18">
    <source>
        <dbReference type="HAMAP-Rule" id="MF_01966"/>
    </source>
</evidence>
<evidence type="ECO:0000256" key="2">
    <source>
        <dbReference type="ARBA" id="ARBA00000909"/>
    </source>
</evidence>
<dbReference type="InterPro" id="IPR017953">
    <property type="entry name" value="Carbohydrate_kinase_pred_CS"/>
</dbReference>
<evidence type="ECO:0000256" key="16">
    <source>
        <dbReference type="ARBA" id="ARBA00049209"/>
    </source>
</evidence>
<evidence type="ECO:0000256" key="17">
    <source>
        <dbReference type="HAMAP-Rule" id="MF_01965"/>
    </source>
</evidence>
<proteinExistence type="inferred from homology"/>
<keyword evidence="8 17" id="KW-0521">NADP</keyword>
<feature type="binding site" evidence="18">
    <location>
        <position position="163"/>
    </location>
    <ligand>
        <name>(6S)-NADPHX</name>
        <dbReference type="ChEBI" id="CHEBI:64076"/>
    </ligand>
</feature>
<keyword evidence="12 17" id="KW-0456">Lyase</keyword>
<name>A0ABX7JMF9_9RHOB</name>
<evidence type="ECO:0000256" key="4">
    <source>
        <dbReference type="ARBA" id="ARBA00009524"/>
    </source>
</evidence>
<evidence type="ECO:0000256" key="15">
    <source>
        <dbReference type="ARBA" id="ARBA00048238"/>
    </source>
</evidence>
<organism evidence="22 23">
    <name type="scientific">Paracoccus methylovorus</name>
    <dbReference type="NCBI Taxonomy" id="2812658"/>
    <lineage>
        <taxon>Bacteria</taxon>
        <taxon>Pseudomonadati</taxon>
        <taxon>Pseudomonadota</taxon>
        <taxon>Alphaproteobacteria</taxon>
        <taxon>Rhodobacterales</taxon>
        <taxon>Paracoccaceae</taxon>
        <taxon>Paracoccus</taxon>
    </lineage>
</organism>
<evidence type="ECO:0000256" key="12">
    <source>
        <dbReference type="ARBA" id="ARBA00023239"/>
    </source>
</evidence>
<comment type="subunit">
    <text evidence="17">Homotetramer.</text>
</comment>
<feature type="binding site" evidence="17">
    <location>
        <position position="374"/>
    </location>
    <ligand>
        <name>(6S)-NADPHX</name>
        <dbReference type="ChEBI" id="CHEBI:64076"/>
    </ligand>
</feature>
<keyword evidence="7 17" id="KW-0067">ATP-binding</keyword>
<feature type="binding site" evidence="18">
    <location>
        <begin position="134"/>
        <end position="140"/>
    </location>
    <ligand>
        <name>(6S)-NADPHX</name>
        <dbReference type="ChEBI" id="CHEBI:64076"/>
    </ligand>
</feature>
<dbReference type="PROSITE" id="PS01050">
    <property type="entry name" value="YJEF_C_2"/>
    <property type="match status" value="1"/>
</dbReference>
<dbReference type="Gene3D" id="3.40.50.10260">
    <property type="entry name" value="YjeF N-terminal domain"/>
    <property type="match status" value="1"/>
</dbReference>
<evidence type="ECO:0000256" key="7">
    <source>
        <dbReference type="ARBA" id="ARBA00022840"/>
    </source>
</evidence>
<dbReference type="HAMAP" id="MF_01966">
    <property type="entry name" value="NADHX_epimerase"/>
    <property type="match status" value="1"/>
</dbReference>
<evidence type="ECO:0000256" key="9">
    <source>
        <dbReference type="ARBA" id="ARBA00022958"/>
    </source>
</evidence>
<comment type="catalytic activity">
    <reaction evidence="1 18 19">
        <text>(6R)-NADHX = (6S)-NADHX</text>
        <dbReference type="Rhea" id="RHEA:32215"/>
        <dbReference type="ChEBI" id="CHEBI:64074"/>
        <dbReference type="ChEBI" id="CHEBI:64075"/>
        <dbReference type="EC" id="5.1.99.6"/>
    </reaction>
</comment>
<evidence type="ECO:0000256" key="8">
    <source>
        <dbReference type="ARBA" id="ARBA00022857"/>
    </source>
</evidence>
<accession>A0ABX7JMF9</accession>
<feature type="binding site" evidence="17">
    <location>
        <position position="261"/>
    </location>
    <ligand>
        <name>(6S)-NADPHX</name>
        <dbReference type="ChEBI" id="CHEBI:64076"/>
    </ligand>
</feature>
<comment type="function">
    <text evidence="18">Catalyzes the epimerization of the S- and R-forms of NAD(P)HX, a damaged form of NAD(P)H that is a result of enzymatic or heat-dependent hydration. This is a prerequisite for the S-specific NAD(P)H-hydrate dehydratase to allow the repair of both epimers of NAD(P)HX.</text>
</comment>